<feature type="transmembrane region" description="Helical" evidence="4">
    <location>
        <begin position="62"/>
        <end position="80"/>
    </location>
</feature>
<dbReference type="GO" id="GO:0005886">
    <property type="term" value="C:plasma membrane"/>
    <property type="evidence" value="ECO:0007669"/>
    <property type="project" value="TreeGrafter"/>
</dbReference>
<organism evidence="8 10">
    <name type="scientific">Mannheimia haemolytica</name>
    <name type="common">Pasteurella haemolytica</name>
    <dbReference type="NCBI Taxonomy" id="75985"/>
    <lineage>
        <taxon>Bacteria</taxon>
        <taxon>Pseudomonadati</taxon>
        <taxon>Pseudomonadota</taxon>
        <taxon>Gammaproteobacteria</taxon>
        <taxon>Pasteurellales</taxon>
        <taxon>Pasteurellaceae</taxon>
        <taxon>Mannheimia</taxon>
    </lineage>
</organism>
<dbReference type="Proteomes" id="UP000315164">
    <property type="component" value="Unassembled WGS sequence"/>
</dbReference>
<dbReference type="RefSeq" id="WP_006249699.1">
    <property type="nucleotide sequence ID" value="NZ_CP011098.1"/>
</dbReference>
<dbReference type="SUPFAM" id="SSF48452">
    <property type="entry name" value="TPR-like"/>
    <property type="match status" value="1"/>
</dbReference>
<dbReference type="Proteomes" id="UP000254031">
    <property type="component" value="Unassembled WGS sequence"/>
</dbReference>
<dbReference type="InterPro" id="IPR019734">
    <property type="entry name" value="TPR_rpt"/>
</dbReference>
<evidence type="ECO:0000313" key="10">
    <source>
        <dbReference type="Proteomes" id="UP000315164"/>
    </source>
</evidence>
<dbReference type="EMBL" id="VAJB01000010">
    <property type="protein sequence ID" value="TRB74787.1"/>
    <property type="molecule type" value="Genomic_DNA"/>
</dbReference>
<sequence length="253" mass="29106">MKTREQLSQENYQQAVKFAQHFADDVRQEFEREAEQRYQFERTQFEQSVLQNNAQNRPLAKIASLSCVAILLLAMTYYGLSGRYQVVQSGLQQHQDFQQQMSDAHGTSKNERYILSLQNQLRENPNNGDLWYELGQAYALSNDFDSALVCYDNAEKLLGKRAAILGAIATARYYDNGQKMTVEIQAIIEQALQLDKNENASLLLLASDSFLNNNFQQALDNWRKVLDSNNDSINRRAIIQSMEMARQMLNSQQ</sequence>
<dbReference type="Pfam" id="PF23914">
    <property type="entry name" value="TPR_CcmH_CycH"/>
    <property type="match status" value="1"/>
</dbReference>
<feature type="domain" description="Cytochrome c-type biogenesis protein H TPR" evidence="5">
    <location>
        <begin position="88"/>
        <end position="227"/>
    </location>
</feature>
<name>A0A249A3R6_MANHA</name>
<evidence type="ECO:0000256" key="3">
    <source>
        <dbReference type="PROSITE-ProRule" id="PRU00339"/>
    </source>
</evidence>
<reference evidence="6 9" key="1">
    <citation type="submission" date="2018-06" db="EMBL/GenBank/DDBJ databases">
        <authorList>
            <consortium name="Pathogen Informatics"/>
            <person name="Doyle S."/>
        </authorList>
    </citation>
    <scope>NUCLEOTIDE SEQUENCE [LARGE SCALE GENOMIC DNA]</scope>
    <source>
        <strain evidence="6 9">NCTC9380</strain>
    </source>
</reference>
<evidence type="ECO:0000259" key="5">
    <source>
        <dbReference type="Pfam" id="PF23914"/>
    </source>
</evidence>
<reference evidence="10 11" key="2">
    <citation type="journal article" date="2019" name="Vet. Microbiol.">
        <title>Genetic characterization of susceptible and multi-drug resistant Mannheimia haemolytica isolated from high-risk stocker calves prior to and after antimicrobial metaphylaxis.</title>
        <authorList>
            <person name="Snyder E.R."/>
            <person name="Alvarez-Narvaez S."/>
            <person name="Credille B.C."/>
        </authorList>
    </citation>
    <scope>NUCLEOTIDE SEQUENCE [LARGE SCALE GENOMIC DNA]</scope>
    <source>
        <strain evidence="8 10">UGA-R5-128-1</strain>
        <strain evidence="7 11">UGA-R7-163-1</strain>
    </source>
</reference>
<protein>
    <submittedName>
        <fullName evidence="8">Cytochrome C biogenesis protein</fullName>
    </submittedName>
    <submittedName>
        <fullName evidence="6">Formate-dependent nitrite reductase complex subunit nrfG</fullName>
    </submittedName>
</protein>
<evidence type="ECO:0000313" key="7">
    <source>
        <dbReference type="EMBL" id="TRB36586.1"/>
    </source>
</evidence>
<feature type="repeat" description="TPR" evidence="3">
    <location>
        <begin position="128"/>
        <end position="161"/>
    </location>
</feature>
<evidence type="ECO:0000313" key="8">
    <source>
        <dbReference type="EMBL" id="TRB74787.1"/>
    </source>
</evidence>
<dbReference type="PANTHER" id="PTHR47870">
    <property type="entry name" value="CYTOCHROME C-TYPE BIOGENESIS PROTEIN CCMH"/>
    <property type="match status" value="1"/>
</dbReference>
<dbReference type="InterPro" id="IPR011990">
    <property type="entry name" value="TPR-like_helical_dom_sf"/>
</dbReference>
<dbReference type="KEGG" id="mhaq:WC39_11025"/>
<dbReference type="EMBL" id="VAJI01000018">
    <property type="protein sequence ID" value="TRB36586.1"/>
    <property type="molecule type" value="Genomic_DNA"/>
</dbReference>
<keyword evidence="4" id="KW-0472">Membrane</keyword>
<gene>
    <name evidence="6" type="primary">nrfG</name>
    <name evidence="8" type="ORF">FEA53_06705</name>
    <name evidence="7" type="ORF">FEB89_08830</name>
    <name evidence="6" type="ORF">NCTC9380_01141</name>
</gene>
<keyword evidence="4" id="KW-1133">Transmembrane helix</keyword>
<dbReference type="AlphaFoldDB" id="A0A249A3R6"/>
<evidence type="ECO:0000313" key="9">
    <source>
        <dbReference type="Proteomes" id="UP000254031"/>
    </source>
</evidence>
<dbReference type="InterPro" id="IPR051263">
    <property type="entry name" value="C-type_cytochrome_biogenesis"/>
</dbReference>
<dbReference type="KEGG" id="mhay:VK67_11030"/>
<keyword evidence="1" id="KW-0677">Repeat</keyword>
<evidence type="ECO:0000313" key="11">
    <source>
        <dbReference type="Proteomes" id="UP000318394"/>
    </source>
</evidence>
<proteinExistence type="predicted"/>
<dbReference type="OrthoDB" id="9776053at2"/>
<dbReference type="GeneID" id="67369909"/>
<evidence type="ECO:0000256" key="1">
    <source>
        <dbReference type="ARBA" id="ARBA00022737"/>
    </source>
</evidence>
<evidence type="ECO:0000313" key="6">
    <source>
        <dbReference type="EMBL" id="STY65871.1"/>
    </source>
</evidence>
<dbReference type="SMART" id="SM00028">
    <property type="entry name" value="TPR"/>
    <property type="match status" value="2"/>
</dbReference>
<dbReference type="InterPro" id="IPR056413">
    <property type="entry name" value="TPR_CcmH_CycH"/>
</dbReference>
<dbReference type="EMBL" id="UGPL01000006">
    <property type="protein sequence ID" value="STY65871.1"/>
    <property type="molecule type" value="Genomic_DNA"/>
</dbReference>
<keyword evidence="2 3" id="KW-0802">TPR repeat</keyword>
<keyword evidence="4" id="KW-0812">Transmembrane</keyword>
<dbReference type="Gene3D" id="1.25.40.10">
    <property type="entry name" value="Tetratricopeptide repeat domain"/>
    <property type="match status" value="1"/>
</dbReference>
<accession>A0A249A3R6</accession>
<dbReference type="PANTHER" id="PTHR47870:SF2">
    <property type="entry name" value="FORMATE-DEPENDENT NITRITE REDUCTASE COMPLEX SUBUNIT NRFF"/>
    <property type="match status" value="1"/>
</dbReference>
<keyword evidence="11" id="KW-1185">Reference proteome</keyword>
<evidence type="ECO:0000256" key="2">
    <source>
        <dbReference type="ARBA" id="ARBA00022803"/>
    </source>
</evidence>
<evidence type="ECO:0000256" key="4">
    <source>
        <dbReference type="SAM" id="Phobius"/>
    </source>
</evidence>
<dbReference type="PROSITE" id="PS50005">
    <property type="entry name" value="TPR"/>
    <property type="match status" value="1"/>
</dbReference>
<dbReference type="Proteomes" id="UP000318394">
    <property type="component" value="Unassembled WGS sequence"/>
</dbReference>